<accession>E6PIF4</accession>
<proteinExistence type="predicted"/>
<name>E6PIF4_9ZZZZ</name>
<dbReference type="Pfam" id="PF07238">
    <property type="entry name" value="PilZ"/>
    <property type="match status" value="1"/>
</dbReference>
<dbReference type="GO" id="GO:0035438">
    <property type="term" value="F:cyclic-di-GMP binding"/>
    <property type="evidence" value="ECO:0007669"/>
    <property type="project" value="InterPro"/>
</dbReference>
<evidence type="ECO:0000313" key="2">
    <source>
        <dbReference type="EMBL" id="CBH76244.1"/>
    </source>
</evidence>
<evidence type="ECO:0000259" key="1">
    <source>
        <dbReference type="Pfam" id="PF07238"/>
    </source>
</evidence>
<organism evidence="2">
    <name type="scientific">mine drainage metagenome</name>
    <dbReference type="NCBI Taxonomy" id="410659"/>
    <lineage>
        <taxon>unclassified sequences</taxon>
        <taxon>metagenomes</taxon>
        <taxon>ecological metagenomes</taxon>
    </lineage>
</organism>
<protein>
    <recommendedName>
        <fullName evidence="1">PilZ domain-containing protein</fullName>
    </recommendedName>
</protein>
<comment type="caution">
    <text evidence="2">The sequence shown here is derived from an EMBL/GenBank/DDBJ whole genome shotgun (WGS) entry which is preliminary data.</text>
</comment>
<reference evidence="2" key="1">
    <citation type="submission" date="2009-10" db="EMBL/GenBank/DDBJ databases">
        <title>Diversity of trophic interactions inside an arsenic-rich microbial ecosystem.</title>
        <authorList>
            <person name="Bertin P.N."/>
            <person name="Heinrich-Salmeron A."/>
            <person name="Pelletier E."/>
            <person name="Goulhen-Chollet F."/>
            <person name="Arsene-Ploetze F."/>
            <person name="Gallien S."/>
            <person name="Calteau A."/>
            <person name="Vallenet D."/>
            <person name="Casiot C."/>
            <person name="Chane-Woon-Ming B."/>
            <person name="Giloteaux L."/>
            <person name="Barakat M."/>
            <person name="Bonnefoy V."/>
            <person name="Bruneel O."/>
            <person name="Chandler M."/>
            <person name="Cleiss J."/>
            <person name="Duran R."/>
            <person name="Elbaz-Poulichet F."/>
            <person name="Fonknechten N."/>
            <person name="Lauga B."/>
            <person name="Mornico D."/>
            <person name="Ortet P."/>
            <person name="Schaeffer C."/>
            <person name="Siguier P."/>
            <person name="Alexander Thil Smith A."/>
            <person name="Van Dorsselaer A."/>
            <person name="Weissenbach J."/>
            <person name="Medigue C."/>
            <person name="Le Paslier D."/>
        </authorList>
    </citation>
    <scope>NUCLEOTIDE SEQUENCE</scope>
</reference>
<gene>
    <name evidence="2" type="ORF">CARN1_0724</name>
</gene>
<sequence length="132" mass="15134">MESGTTDTNRLDIENEQGRRFERVGDMLLVSYSIGDDFAPEFTETYDIALGGMAMLTNAELLKDAPVSIQLELRGDATPVLRLRGVVRWSRFDSMLQRYRTGISFLELDDPTKRHVQRYIDTLNLLRDMGMI</sequence>
<dbReference type="SUPFAM" id="SSF141371">
    <property type="entry name" value="PilZ domain-like"/>
    <property type="match status" value="1"/>
</dbReference>
<feature type="domain" description="PilZ" evidence="1">
    <location>
        <begin position="18"/>
        <end position="120"/>
    </location>
</feature>
<dbReference type="Gene3D" id="2.40.10.220">
    <property type="entry name" value="predicted glycosyltransferase like domains"/>
    <property type="match status" value="1"/>
</dbReference>
<dbReference type="InterPro" id="IPR009875">
    <property type="entry name" value="PilZ_domain"/>
</dbReference>
<dbReference type="AlphaFoldDB" id="E6PIF4"/>
<dbReference type="EMBL" id="CABL01000019">
    <property type="protein sequence ID" value="CBH76244.1"/>
    <property type="molecule type" value="Genomic_DNA"/>
</dbReference>